<feature type="transmembrane region" description="Helical" evidence="6">
    <location>
        <begin position="37"/>
        <end position="55"/>
    </location>
</feature>
<evidence type="ECO:0000256" key="6">
    <source>
        <dbReference type="RuleBase" id="RU367022"/>
    </source>
</evidence>
<organism evidence="7">
    <name type="scientific">Rhizophora mucronata</name>
    <name type="common">Asiatic mangrove</name>
    <dbReference type="NCBI Taxonomy" id="61149"/>
    <lineage>
        <taxon>Eukaryota</taxon>
        <taxon>Viridiplantae</taxon>
        <taxon>Streptophyta</taxon>
        <taxon>Embryophyta</taxon>
        <taxon>Tracheophyta</taxon>
        <taxon>Spermatophyta</taxon>
        <taxon>Magnoliopsida</taxon>
        <taxon>eudicotyledons</taxon>
        <taxon>Gunneridae</taxon>
        <taxon>Pentapetalae</taxon>
        <taxon>rosids</taxon>
        <taxon>fabids</taxon>
        <taxon>Malpighiales</taxon>
        <taxon>Rhizophoraceae</taxon>
        <taxon>Rhizophora</taxon>
    </lineage>
</organism>
<sequence length="136" mass="14969">MMGMTARPKKLLMHMSFYWGSYGTVVFRHFPGFRTDMYVLALVCTFVVSFLVEWLSHCRLVKPGANPLPAGLVRTILYAVRVGLAYLVMLALMSFNGGVFLVAVAGHALGFFFFGSGAFKKSQDGEKASDLPPMSC</sequence>
<protein>
    <recommendedName>
        <fullName evidence="6">Copper transport protein</fullName>
    </recommendedName>
</protein>
<keyword evidence="6" id="KW-0186">Copper</keyword>
<keyword evidence="3 6" id="KW-0187">Copper transport</keyword>
<keyword evidence="4 6" id="KW-1133">Transmembrane helix</keyword>
<dbReference type="PANTHER" id="PTHR12483">
    <property type="entry name" value="SOLUTE CARRIER FAMILY 31 COPPER TRANSPORTERS"/>
    <property type="match status" value="1"/>
</dbReference>
<comment type="subcellular location">
    <subcellularLocation>
        <location evidence="6">Membrane</location>
        <topology evidence="6">Multi-pass membrane protein</topology>
    </subcellularLocation>
</comment>
<dbReference type="EMBL" id="GGEC01069419">
    <property type="protein sequence ID" value="MBX49903.1"/>
    <property type="molecule type" value="Transcribed_RNA"/>
</dbReference>
<accession>A0A2P2P5H5</accession>
<feature type="transmembrane region" description="Helical" evidence="6">
    <location>
        <begin position="76"/>
        <end position="93"/>
    </location>
</feature>
<name>A0A2P2P5H5_RHIMU</name>
<dbReference type="GO" id="GO:0005886">
    <property type="term" value="C:plasma membrane"/>
    <property type="evidence" value="ECO:0007669"/>
    <property type="project" value="TreeGrafter"/>
</dbReference>
<evidence type="ECO:0000256" key="1">
    <source>
        <dbReference type="ARBA" id="ARBA00006921"/>
    </source>
</evidence>
<dbReference type="InterPro" id="IPR007274">
    <property type="entry name" value="Cop_transporter"/>
</dbReference>
<reference evidence="7" key="1">
    <citation type="submission" date="2018-02" db="EMBL/GenBank/DDBJ databases">
        <title>Rhizophora mucronata_Transcriptome.</title>
        <authorList>
            <person name="Meera S.P."/>
            <person name="Sreeshan A."/>
            <person name="Augustine A."/>
        </authorList>
    </citation>
    <scope>NUCLEOTIDE SEQUENCE</scope>
    <source>
        <tissue evidence="7">Leaf</tissue>
    </source>
</reference>
<proteinExistence type="inferred from homology"/>
<keyword evidence="5 6" id="KW-0472">Membrane</keyword>
<comment type="similarity">
    <text evidence="1 6">Belongs to the copper transporter (Ctr) (TC 1.A.56) family. SLC31A subfamily.</text>
</comment>
<keyword evidence="6" id="KW-0813">Transport</keyword>
<dbReference type="AlphaFoldDB" id="A0A2P2P5H5"/>
<evidence type="ECO:0000256" key="3">
    <source>
        <dbReference type="ARBA" id="ARBA00022796"/>
    </source>
</evidence>
<dbReference type="PANTHER" id="PTHR12483:SF117">
    <property type="entry name" value="COPPER TRANSPORTER 3"/>
    <property type="match status" value="1"/>
</dbReference>
<feature type="transmembrane region" description="Helical" evidence="6">
    <location>
        <begin position="99"/>
        <end position="119"/>
    </location>
</feature>
<evidence type="ECO:0000256" key="4">
    <source>
        <dbReference type="ARBA" id="ARBA00022989"/>
    </source>
</evidence>
<evidence type="ECO:0000313" key="7">
    <source>
        <dbReference type="EMBL" id="MBX49903.1"/>
    </source>
</evidence>
<keyword evidence="6" id="KW-0406">Ion transport</keyword>
<evidence type="ECO:0000256" key="5">
    <source>
        <dbReference type="ARBA" id="ARBA00023136"/>
    </source>
</evidence>
<evidence type="ECO:0000256" key="2">
    <source>
        <dbReference type="ARBA" id="ARBA00022692"/>
    </source>
</evidence>
<keyword evidence="2 6" id="KW-0812">Transmembrane</keyword>
<dbReference type="Pfam" id="PF04145">
    <property type="entry name" value="Ctr"/>
    <property type="match status" value="1"/>
</dbReference>
<dbReference type="GO" id="GO:0005375">
    <property type="term" value="F:copper ion transmembrane transporter activity"/>
    <property type="evidence" value="ECO:0007669"/>
    <property type="project" value="UniProtKB-UniRule"/>
</dbReference>